<evidence type="ECO:0000313" key="11">
    <source>
        <dbReference type="Proteomes" id="UP000273405"/>
    </source>
</evidence>
<feature type="domain" description="Lysidine-tRNA(Ile) synthetase C-terminal" evidence="9">
    <location>
        <begin position="367"/>
        <end position="434"/>
    </location>
</feature>
<dbReference type="SMART" id="SM00977">
    <property type="entry name" value="TilS_C"/>
    <property type="match status" value="1"/>
</dbReference>
<dbReference type="Gene3D" id="1.20.59.20">
    <property type="match status" value="1"/>
</dbReference>
<dbReference type="SUPFAM" id="SSF52402">
    <property type="entry name" value="Adenine nucleotide alpha hydrolases-like"/>
    <property type="match status" value="1"/>
</dbReference>
<comment type="similarity">
    <text evidence="8">Belongs to the tRNA(Ile)-lysidine synthase family.</text>
</comment>
<dbReference type="GO" id="GO:0032267">
    <property type="term" value="F:tRNA(Ile)-lysidine synthase activity"/>
    <property type="evidence" value="ECO:0007669"/>
    <property type="project" value="UniProtKB-EC"/>
</dbReference>
<comment type="subcellular location">
    <subcellularLocation>
        <location evidence="1 8">Cytoplasm</location>
    </subcellularLocation>
</comment>
<dbReference type="InterPro" id="IPR011063">
    <property type="entry name" value="TilS/TtcA_N"/>
</dbReference>
<evidence type="ECO:0000256" key="5">
    <source>
        <dbReference type="ARBA" id="ARBA00022741"/>
    </source>
</evidence>
<dbReference type="HAMAP" id="MF_01161">
    <property type="entry name" value="tRNA_Ile_lys_synt"/>
    <property type="match status" value="1"/>
</dbReference>
<dbReference type="RefSeq" id="WP_120625405.1">
    <property type="nucleotide sequence ID" value="NZ_RAWG01000059.1"/>
</dbReference>
<comment type="catalytic activity">
    <reaction evidence="7 8">
        <text>cytidine(34) in tRNA(Ile2) + L-lysine + ATP = lysidine(34) in tRNA(Ile2) + AMP + diphosphate + H(+)</text>
        <dbReference type="Rhea" id="RHEA:43744"/>
        <dbReference type="Rhea" id="RHEA-COMP:10625"/>
        <dbReference type="Rhea" id="RHEA-COMP:10670"/>
        <dbReference type="ChEBI" id="CHEBI:15378"/>
        <dbReference type="ChEBI" id="CHEBI:30616"/>
        <dbReference type="ChEBI" id="CHEBI:32551"/>
        <dbReference type="ChEBI" id="CHEBI:33019"/>
        <dbReference type="ChEBI" id="CHEBI:82748"/>
        <dbReference type="ChEBI" id="CHEBI:83665"/>
        <dbReference type="ChEBI" id="CHEBI:456215"/>
        <dbReference type="EC" id="6.3.4.19"/>
    </reaction>
</comment>
<dbReference type="InterPro" id="IPR012094">
    <property type="entry name" value="tRNA_Ile_lys_synt"/>
</dbReference>
<dbReference type="Proteomes" id="UP000273405">
    <property type="component" value="Unassembled WGS sequence"/>
</dbReference>
<keyword evidence="4 8" id="KW-0819">tRNA processing</keyword>
<keyword evidence="5 8" id="KW-0547">Nucleotide-binding</keyword>
<evidence type="ECO:0000256" key="2">
    <source>
        <dbReference type="ARBA" id="ARBA00022490"/>
    </source>
</evidence>
<dbReference type="GO" id="GO:0006400">
    <property type="term" value="P:tRNA modification"/>
    <property type="evidence" value="ECO:0007669"/>
    <property type="project" value="UniProtKB-UniRule"/>
</dbReference>
<dbReference type="Gene3D" id="3.40.50.620">
    <property type="entry name" value="HUPs"/>
    <property type="match status" value="1"/>
</dbReference>
<dbReference type="OrthoDB" id="9807403at2"/>
<evidence type="ECO:0000256" key="3">
    <source>
        <dbReference type="ARBA" id="ARBA00022598"/>
    </source>
</evidence>
<proteinExistence type="inferred from homology"/>
<dbReference type="PANTHER" id="PTHR43033:SF1">
    <property type="entry name" value="TRNA(ILE)-LYSIDINE SYNTHASE-RELATED"/>
    <property type="match status" value="1"/>
</dbReference>
<reference evidence="11" key="1">
    <citation type="submission" date="2018-09" db="EMBL/GenBank/DDBJ databases">
        <authorList>
            <person name="Livingstone P.G."/>
            <person name="Whitworth D.E."/>
        </authorList>
    </citation>
    <scope>NUCLEOTIDE SEQUENCE [LARGE SCALE GENOMIC DNA]</scope>
    <source>
        <strain evidence="11">CA040B</strain>
    </source>
</reference>
<dbReference type="Pfam" id="PF11734">
    <property type="entry name" value="TilS_C"/>
    <property type="match status" value="1"/>
</dbReference>
<evidence type="ECO:0000256" key="8">
    <source>
        <dbReference type="HAMAP-Rule" id="MF_01161"/>
    </source>
</evidence>
<dbReference type="InterPro" id="IPR012795">
    <property type="entry name" value="tRNA_Ile_lys_synt_N"/>
</dbReference>
<gene>
    <name evidence="8 10" type="primary">tilS</name>
    <name evidence="10" type="ORF">D7X12_11970</name>
</gene>
<sequence length="455" mass="47673">MPRESPERPALPALLARAYTGHGLAARSVLLAVSGGADSTALLVGTARVRDVLGLRVEVATFNHGLRPEAADEVAAVASLSARLGLACHVRSLALSPGPGVEARAREARYATLEVLRKERDLDAVATGHTMNDQAETLLMRLARGTALRGARGIHAEAATLIRPLLACSRADVLAFLEAEGLDFVRDPMNADPSLFRTRVRTGALPALDEAAGFSTLEHLANFARFAAEDEALLARLAEASWERLSLPGGGLDAVGLRALEAPLQRRVLARLLGRAGFRVDHATLERGLDAVRRGASTALSGGAQLKATGGRVRCVARDSGAPPGALALLGPGAAGDFGAWHFQVAEGSMPPGVLGIALGKETAWPLTVRSRKPGDRIRTHSGHRKVQDVLVDARVPSEARDAQPVVVDARGGLLWLPGVLVAPAESGADVSEVASRHSLWACPLGSSERKTPPL</sequence>
<evidence type="ECO:0000259" key="9">
    <source>
        <dbReference type="SMART" id="SM00977"/>
    </source>
</evidence>
<dbReference type="NCBIfam" id="TIGR02432">
    <property type="entry name" value="lysidine_TilS_N"/>
    <property type="match status" value="1"/>
</dbReference>
<keyword evidence="11" id="KW-1185">Reference proteome</keyword>
<comment type="domain">
    <text evidence="8">The N-terminal region contains the highly conserved SGGXDS motif, predicted to be a P-loop motif involved in ATP binding.</text>
</comment>
<comment type="caution">
    <text evidence="10">The sequence shown here is derived from an EMBL/GenBank/DDBJ whole genome shotgun (WGS) entry which is preliminary data.</text>
</comment>
<dbReference type="GO" id="GO:0005737">
    <property type="term" value="C:cytoplasm"/>
    <property type="evidence" value="ECO:0007669"/>
    <property type="project" value="UniProtKB-SubCell"/>
</dbReference>
<comment type="function">
    <text evidence="8">Ligates lysine onto the cytidine present at position 34 of the AUA codon-specific tRNA(Ile) that contains the anticodon CAU, in an ATP-dependent manner. Cytidine is converted to lysidine, thus changing the amino acid specificity of the tRNA from methionine to isoleucine.</text>
</comment>
<name>A0A3A8NHQ0_9BACT</name>
<dbReference type="EMBL" id="RAWG01000059">
    <property type="protein sequence ID" value="RKH43897.1"/>
    <property type="molecule type" value="Genomic_DNA"/>
</dbReference>
<evidence type="ECO:0000256" key="1">
    <source>
        <dbReference type="ARBA" id="ARBA00004496"/>
    </source>
</evidence>
<dbReference type="Pfam" id="PF01171">
    <property type="entry name" value="ATP_bind_3"/>
    <property type="match status" value="1"/>
</dbReference>
<evidence type="ECO:0000313" key="10">
    <source>
        <dbReference type="EMBL" id="RKH43897.1"/>
    </source>
</evidence>
<keyword evidence="2 8" id="KW-0963">Cytoplasm</keyword>
<keyword evidence="6 8" id="KW-0067">ATP-binding</keyword>
<dbReference type="SUPFAM" id="SSF56037">
    <property type="entry name" value="PheT/TilS domain"/>
    <property type="match status" value="1"/>
</dbReference>
<evidence type="ECO:0000256" key="7">
    <source>
        <dbReference type="ARBA" id="ARBA00048539"/>
    </source>
</evidence>
<organism evidence="10 11">
    <name type="scientific">Corallococcus sicarius</name>
    <dbReference type="NCBI Taxonomy" id="2316726"/>
    <lineage>
        <taxon>Bacteria</taxon>
        <taxon>Pseudomonadati</taxon>
        <taxon>Myxococcota</taxon>
        <taxon>Myxococcia</taxon>
        <taxon>Myxococcales</taxon>
        <taxon>Cystobacterineae</taxon>
        <taxon>Myxococcaceae</taxon>
        <taxon>Corallococcus</taxon>
    </lineage>
</organism>
<accession>A0A3A8NHQ0</accession>
<dbReference type="PANTHER" id="PTHR43033">
    <property type="entry name" value="TRNA(ILE)-LYSIDINE SYNTHASE-RELATED"/>
    <property type="match status" value="1"/>
</dbReference>
<dbReference type="EC" id="6.3.4.19" evidence="8"/>
<feature type="binding site" evidence="8">
    <location>
        <begin position="34"/>
        <end position="39"/>
    </location>
    <ligand>
        <name>ATP</name>
        <dbReference type="ChEBI" id="CHEBI:30616"/>
    </ligand>
</feature>
<dbReference type="InterPro" id="IPR014729">
    <property type="entry name" value="Rossmann-like_a/b/a_fold"/>
</dbReference>
<protein>
    <recommendedName>
        <fullName evidence="8">tRNA(Ile)-lysidine synthase</fullName>
        <ecNumber evidence="8">6.3.4.19</ecNumber>
    </recommendedName>
    <alternativeName>
        <fullName evidence="8">tRNA(Ile)-2-lysyl-cytidine synthase</fullName>
    </alternativeName>
    <alternativeName>
        <fullName evidence="8">tRNA(Ile)-lysidine synthetase</fullName>
    </alternativeName>
</protein>
<dbReference type="SUPFAM" id="SSF82829">
    <property type="entry name" value="MesJ substrate recognition domain-like"/>
    <property type="match status" value="1"/>
</dbReference>
<dbReference type="CDD" id="cd01992">
    <property type="entry name" value="TilS_N"/>
    <property type="match status" value="1"/>
</dbReference>
<keyword evidence="3 8" id="KW-0436">Ligase</keyword>
<evidence type="ECO:0000256" key="6">
    <source>
        <dbReference type="ARBA" id="ARBA00022840"/>
    </source>
</evidence>
<evidence type="ECO:0000256" key="4">
    <source>
        <dbReference type="ARBA" id="ARBA00022694"/>
    </source>
</evidence>
<dbReference type="NCBIfam" id="TIGR02433">
    <property type="entry name" value="lysidine_TilS_C"/>
    <property type="match status" value="1"/>
</dbReference>
<dbReference type="AlphaFoldDB" id="A0A3A8NHQ0"/>
<dbReference type="InterPro" id="IPR012796">
    <property type="entry name" value="Lysidine-tRNA-synth_C"/>
</dbReference>
<dbReference type="GO" id="GO:0005524">
    <property type="term" value="F:ATP binding"/>
    <property type="evidence" value="ECO:0007669"/>
    <property type="project" value="UniProtKB-UniRule"/>
</dbReference>